<reference evidence="1" key="1">
    <citation type="submission" date="2022-06" db="EMBL/GenBank/DDBJ databases">
        <authorList>
            <person name="Berger JAMES D."/>
            <person name="Berger JAMES D."/>
        </authorList>
    </citation>
    <scope>NUCLEOTIDE SEQUENCE [LARGE SCALE GENOMIC DNA]</scope>
</reference>
<organism evidence="1 2">
    <name type="scientific">Schistosoma rodhaini</name>
    <dbReference type="NCBI Taxonomy" id="6188"/>
    <lineage>
        <taxon>Eukaryota</taxon>
        <taxon>Metazoa</taxon>
        <taxon>Spiralia</taxon>
        <taxon>Lophotrochozoa</taxon>
        <taxon>Platyhelminthes</taxon>
        <taxon>Trematoda</taxon>
        <taxon>Digenea</taxon>
        <taxon>Strigeidida</taxon>
        <taxon>Schistosomatoidea</taxon>
        <taxon>Schistosomatidae</taxon>
        <taxon>Schistosoma</taxon>
    </lineage>
</organism>
<keyword evidence="1" id="KW-1185">Reference proteome</keyword>
<dbReference type="WBParaSite" id="SRDH1_91810.1">
    <property type="protein sequence ID" value="SRDH1_91810.1"/>
    <property type="gene ID" value="SRDH1_91810"/>
</dbReference>
<sequence>MISLNHGLIINHGIEAIKQNVESEFPNNRCVLKRQTAIDIANALQLVEDEYDHSVTASMNNDNKVKNIPNIHYLKYIHKSMTKQLSTSETDCFVDKNIVCKSTDIRLVEEALTNHFNKTNYCLKTPLQKEPINFVNTGLKFLKQLMGTQ</sequence>
<protein>
    <submittedName>
        <fullName evidence="2">Uncharacterized protein</fullName>
    </submittedName>
</protein>
<evidence type="ECO:0000313" key="1">
    <source>
        <dbReference type="Proteomes" id="UP000050792"/>
    </source>
</evidence>
<evidence type="ECO:0000313" key="2">
    <source>
        <dbReference type="WBParaSite" id="SRDH1_91810.1"/>
    </source>
</evidence>
<reference evidence="2" key="2">
    <citation type="submission" date="2023-11" db="UniProtKB">
        <authorList>
            <consortium name="WormBaseParasite"/>
        </authorList>
    </citation>
    <scope>IDENTIFICATION</scope>
</reference>
<accession>A0AA85GEB3</accession>
<name>A0AA85GEB3_9TREM</name>
<proteinExistence type="predicted"/>
<dbReference type="Proteomes" id="UP000050792">
    <property type="component" value="Unassembled WGS sequence"/>
</dbReference>
<dbReference type="AlphaFoldDB" id="A0AA85GEB3"/>